<gene>
    <name evidence="1" type="primary">11</name>
</gene>
<reference evidence="2" key="1">
    <citation type="submission" date="2009-07" db="EMBL/GenBank/DDBJ databases">
        <authorList>
            <person name="Kropinski A.M."/>
            <person name="Villegas A."/>
            <person name="Lingohr E.J."/>
        </authorList>
    </citation>
    <scope>NUCLEOTIDE SEQUENCE [LARGE SCALE GENOMIC DNA]</scope>
</reference>
<dbReference type="PANTHER" id="PTHR34408">
    <property type="entry name" value="FAMILY PROTEIN, PUTATIVE-RELATED"/>
    <property type="match status" value="1"/>
</dbReference>
<name>C9DFY3_BPW14</name>
<dbReference type="InterPro" id="IPR052354">
    <property type="entry name" value="Cell_Wall_Dynamics_Protein"/>
</dbReference>
<evidence type="ECO:0000313" key="2">
    <source>
        <dbReference type="Proteomes" id="UP000008986"/>
    </source>
</evidence>
<dbReference type="EMBL" id="GQ357915">
    <property type="protein sequence ID" value="ACV50034.1"/>
    <property type="molecule type" value="Genomic_DNA"/>
</dbReference>
<evidence type="ECO:0000313" key="1">
    <source>
        <dbReference type="EMBL" id="ACV50034.1"/>
    </source>
</evidence>
<protein>
    <submittedName>
        <fullName evidence="1">Putative lysis protein</fullName>
    </submittedName>
</protein>
<organismHost>
    <name type="scientific">Delftia acidovorans</name>
    <name type="common">Pseudomonas acidovorans</name>
    <name type="synonym">Comamonas acidovorans</name>
    <dbReference type="NCBI Taxonomy" id="80866"/>
</organismHost>
<dbReference type="KEGG" id="vg:8683958"/>
<organism evidence="1 2">
    <name type="scientific">Delftia phage PhiW-14</name>
    <name type="common">Deftia acidovorans bacteriophage phiW-14</name>
    <dbReference type="NCBI Taxonomy" id="665032"/>
    <lineage>
        <taxon>Viruses</taxon>
        <taxon>Duplodnaviria</taxon>
        <taxon>Heunggongvirae</taxon>
        <taxon>Uroviricota</taxon>
        <taxon>Caudoviricetes</taxon>
        <taxon>Ionavirus</taxon>
        <taxon>Ionavirus W14</taxon>
    </lineage>
</organism>
<dbReference type="GeneID" id="8683958"/>
<dbReference type="PANTHER" id="PTHR34408:SF1">
    <property type="entry name" value="GLYCOSYL HYDROLASE FAMILY 19 DOMAIN-CONTAINING PROTEIN HI_1415"/>
    <property type="match status" value="1"/>
</dbReference>
<dbReference type="CAZy" id="GH19">
    <property type="family name" value="Glycoside Hydrolase Family 19"/>
</dbReference>
<dbReference type="OrthoDB" id="13971at10239"/>
<keyword evidence="2" id="KW-1185">Reference proteome</keyword>
<accession>C9DFY3</accession>
<dbReference type="Proteomes" id="UP000008986">
    <property type="component" value="Segment"/>
</dbReference>
<dbReference type="InterPro" id="IPR023346">
    <property type="entry name" value="Lysozyme-like_dom_sf"/>
</dbReference>
<dbReference type="Gene3D" id="1.10.530.10">
    <property type="match status" value="1"/>
</dbReference>
<proteinExistence type="predicted"/>
<dbReference type="SUPFAM" id="SSF53955">
    <property type="entry name" value="Lysozyme-like"/>
    <property type="match status" value="1"/>
</dbReference>
<sequence length="196" mass="21541">MQLTLTQLRTIASNSALGQDVCDAVNGTLVKYQITDKWEVCAFLANIVHESGGLRFFVESLNYSADRLLVVFPKYFKTPAEAQAYNRQPEKIANRVYASRMGNGDEKSGDGWKYRGRGAIQLTGKTNYTNFGAVNTPDSVATMPKAIESAGWFWNNRGIKSIAKKQDIAAVTRAVNGGLNGLDDRTKVLNLALKTL</sequence>
<dbReference type="RefSeq" id="YP_003358866.1">
    <property type="nucleotide sequence ID" value="NC_013697.1"/>
</dbReference>